<dbReference type="InterPro" id="IPR002347">
    <property type="entry name" value="SDR_fam"/>
</dbReference>
<dbReference type="InterPro" id="IPR036291">
    <property type="entry name" value="NAD(P)-bd_dom_sf"/>
</dbReference>
<dbReference type="Gene3D" id="3.40.50.720">
    <property type="entry name" value="NAD(P)-binding Rossmann-like Domain"/>
    <property type="match status" value="1"/>
</dbReference>
<dbReference type="AlphaFoldDB" id="A0A8H7ZVU4"/>
<dbReference type="PANTHER" id="PTHR43086:SF2">
    <property type="entry name" value="HYDROXYSTEROID DEHYDROGENASE-LIKE PROTEIN 1"/>
    <property type="match status" value="1"/>
</dbReference>
<keyword evidence="3" id="KW-0472">Membrane</keyword>
<evidence type="ECO:0000313" key="4">
    <source>
        <dbReference type="EMBL" id="KAG5460366.1"/>
    </source>
</evidence>
<proteinExistence type="predicted"/>
<accession>A0A8H7ZVU4</accession>
<evidence type="ECO:0000256" key="2">
    <source>
        <dbReference type="ARBA" id="ARBA00023002"/>
    </source>
</evidence>
<dbReference type="GO" id="GO:0016491">
    <property type="term" value="F:oxidoreductase activity"/>
    <property type="evidence" value="ECO:0007669"/>
    <property type="project" value="UniProtKB-KW"/>
</dbReference>
<dbReference type="GO" id="GO:0005783">
    <property type="term" value="C:endoplasmic reticulum"/>
    <property type="evidence" value="ECO:0007669"/>
    <property type="project" value="TreeGrafter"/>
</dbReference>
<evidence type="ECO:0000256" key="3">
    <source>
        <dbReference type="SAM" id="Phobius"/>
    </source>
</evidence>
<keyword evidence="3" id="KW-1133">Transmembrane helix</keyword>
<reference evidence="4 5" key="1">
    <citation type="journal article" name="Sci. Rep.">
        <title>Genome-scale phylogenetic analyses confirm Olpidium as the closest living zoosporic fungus to the non-flagellated, terrestrial fungi.</title>
        <authorList>
            <person name="Chang Y."/>
            <person name="Rochon D."/>
            <person name="Sekimoto S."/>
            <person name="Wang Y."/>
            <person name="Chovatia M."/>
            <person name="Sandor L."/>
            <person name="Salamov A."/>
            <person name="Grigoriev I.V."/>
            <person name="Stajich J.E."/>
            <person name="Spatafora J.W."/>
        </authorList>
    </citation>
    <scope>NUCLEOTIDE SEQUENCE [LARGE SCALE GENOMIC DNA]</scope>
    <source>
        <strain evidence="4">S191</strain>
    </source>
</reference>
<protein>
    <submittedName>
        <fullName evidence="4">Uncharacterized protein</fullName>
    </submittedName>
</protein>
<dbReference type="SUPFAM" id="SSF51735">
    <property type="entry name" value="NAD(P)-binding Rossmann-fold domains"/>
    <property type="match status" value="1"/>
</dbReference>
<dbReference type="Proteomes" id="UP000673691">
    <property type="component" value="Unassembled WGS sequence"/>
</dbReference>
<evidence type="ECO:0000313" key="5">
    <source>
        <dbReference type="Proteomes" id="UP000673691"/>
    </source>
</evidence>
<gene>
    <name evidence="4" type="ORF">BJ554DRAFT_7595</name>
</gene>
<sequence length="271" mass="27477">MANAVADAIRPLLDGVASVLRALTGGLQGGGLASAGDAAAGPAAGAAASGASAAVARRGRSPAPALATGLALVGAATAVSWALSAAKFLYPHVRPSRLRRFHHGGPHRPWAVVTGASDGIGKAFAYELAAACFNVVLVARDRDKLALTARGIEYDFPGTMVRVVVTNAGSLDQTDFLAELDAAVAALPGPLTVLVNNVGRISAVEALSAQDDYDLADIVAVNDVFPTLITKRLLPTLVKNQPSLILNVGSVLSELAPPYLGVYSGTKVGTP</sequence>
<dbReference type="GO" id="GO:0030497">
    <property type="term" value="P:fatty acid elongation"/>
    <property type="evidence" value="ECO:0007669"/>
    <property type="project" value="TreeGrafter"/>
</dbReference>
<keyword evidence="2" id="KW-0560">Oxidoreductase</keyword>
<feature type="transmembrane region" description="Helical" evidence="3">
    <location>
        <begin position="65"/>
        <end position="90"/>
    </location>
</feature>
<dbReference type="OrthoDB" id="47007at2759"/>
<keyword evidence="3" id="KW-0812">Transmembrane</keyword>
<keyword evidence="5" id="KW-1185">Reference proteome</keyword>
<dbReference type="PANTHER" id="PTHR43086">
    <property type="entry name" value="VERY-LONG-CHAIN 3-OXOOACYL-COA REDUCTASE"/>
    <property type="match status" value="1"/>
</dbReference>
<name>A0A8H7ZVU4_9FUNG</name>
<evidence type="ECO:0000256" key="1">
    <source>
        <dbReference type="ARBA" id="ARBA00022857"/>
    </source>
</evidence>
<dbReference type="PRINTS" id="PR00081">
    <property type="entry name" value="GDHRDH"/>
</dbReference>
<comment type="caution">
    <text evidence="4">The sequence shown here is derived from an EMBL/GenBank/DDBJ whole genome shotgun (WGS) entry which is preliminary data.</text>
</comment>
<keyword evidence="1" id="KW-0521">NADP</keyword>
<organism evidence="4 5">
    <name type="scientific">Olpidium bornovanus</name>
    <dbReference type="NCBI Taxonomy" id="278681"/>
    <lineage>
        <taxon>Eukaryota</taxon>
        <taxon>Fungi</taxon>
        <taxon>Fungi incertae sedis</taxon>
        <taxon>Olpidiomycota</taxon>
        <taxon>Olpidiomycotina</taxon>
        <taxon>Olpidiomycetes</taxon>
        <taxon>Olpidiales</taxon>
        <taxon>Olpidiaceae</taxon>
        <taxon>Olpidium</taxon>
    </lineage>
</organism>
<dbReference type="EMBL" id="JAEFCI010005324">
    <property type="protein sequence ID" value="KAG5460366.1"/>
    <property type="molecule type" value="Genomic_DNA"/>
</dbReference>
<dbReference type="Pfam" id="PF00106">
    <property type="entry name" value="adh_short"/>
    <property type="match status" value="1"/>
</dbReference>